<comment type="caution">
    <text evidence="2">The sequence shown here is derived from an EMBL/GenBank/DDBJ whole genome shotgun (WGS) entry which is preliminary data.</text>
</comment>
<keyword evidence="1" id="KW-0472">Membrane</keyword>
<dbReference type="AlphaFoldDB" id="A0A9D2D622"/>
<reference evidence="2" key="2">
    <citation type="submission" date="2021-04" db="EMBL/GenBank/DDBJ databases">
        <authorList>
            <person name="Gilroy R."/>
        </authorList>
    </citation>
    <scope>NUCLEOTIDE SEQUENCE</scope>
    <source>
        <strain evidence="2">CHK192-19661</strain>
    </source>
</reference>
<gene>
    <name evidence="2" type="ORF">H9726_02345</name>
</gene>
<organism evidence="2 3">
    <name type="scientific">Candidatus Borkfalkia avicola</name>
    <dbReference type="NCBI Taxonomy" id="2838503"/>
    <lineage>
        <taxon>Bacteria</taxon>
        <taxon>Bacillati</taxon>
        <taxon>Bacillota</taxon>
        <taxon>Clostridia</taxon>
        <taxon>Christensenellales</taxon>
        <taxon>Christensenellaceae</taxon>
        <taxon>Candidatus Borkfalkia</taxon>
    </lineage>
</organism>
<keyword evidence="1" id="KW-0812">Transmembrane</keyword>
<feature type="transmembrane region" description="Helical" evidence="1">
    <location>
        <begin position="87"/>
        <end position="110"/>
    </location>
</feature>
<evidence type="ECO:0000313" key="2">
    <source>
        <dbReference type="EMBL" id="HIZ09307.1"/>
    </source>
</evidence>
<dbReference type="GO" id="GO:0006508">
    <property type="term" value="P:proteolysis"/>
    <property type="evidence" value="ECO:0007669"/>
    <property type="project" value="InterPro"/>
</dbReference>
<keyword evidence="1" id="KW-1133">Transmembrane helix</keyword>
<accession>A0A9D2D622</accession>
<dbReference type="InterPro" id="IPR005081">
    <property type="entry name" value="SpoIIGA"/>
</dbReference>
<name>A0A9D2D622_9FIRM</name>
<sequence>MVVWLDLLIIDNFCADAALLYCAVKTVKGQARPLRILFAALLGTALGVGYTLFRLYFSVPAAVDAVVKYGVALALPLPAAKFRTRRACALCCMAFVAYMAAFAGILTALFPAQAEGETGGVVFVAESIPSGVLVAGCVLFAFAAVRVVRLLASRARAGSLTYPCVLRLGEREVKAKGFADTGNRLTDARGQGVVVADRLAALALVRGQSPPREQIEVTTVGGKTLLTAFRIDEIKIYCGGGENIIKDVTVAVSAHPIAGEYGLILPAAFAGPGGRKERC</sequence>
<reference evidence="2" key="1">
    <citation type="journal article" date="2021" name="PeerJ">
        <title>Extensive microbial diversity within the chicken gut microbiome revealed by metagenomics and culture.</title>
        <authorList>
            <person name="Gilroy R."/>
            <person name="Ravi A."/>
            <person name="Getino M."/>
            <person name="Pursley I."/>
            <person name="Horton D.L."/>
            <person name="Alikhan N.F."/>
            <person name="Baker D."/>
            <person name="Gharbi K."/>
            <person name="Hall N."/>
            <person name="Watson M."/>
            <person name="Adriaenssens E.M."/>
            <person name="Foster-Nyarko E."/>
            <person name="Jarju S."/>
            <person name="Secka A."/>
            <person name="Antonio M."/>
            <person name="Oren A."/>
            <person name="Chaudhuri R.R."/>
            <person name="La Ragione R."/>
            <person name="Hildebrand F."/>
            <person name="Pallen M.J."/>
        </authorList>
    </citation>
    <scope>NUCLEOTIDE SEQUENCE</scope>
    <source>
        <strain evidence="2">CHK192-19661</strain>
    </source>
</reference>
<protein>
    <submittedName>
        <fullName evidence="2">Sigma-E processing peptidase SpoIIGA</fullName>
    </submittedName>
</protein>
<feature type="transmembrane region" description="Helical" evidence="1">
    <location>
        <begin position="130"/>
        <end position="152"/>
    </location>
</feature>
<dbReference type="Pfam" id="PF03419">
    <property type="entry name" value="Peptidase_U4"/>
    <property type="match status" value="1"/>
</dbReference>
<dbReference type="EMBL" id="DXCF01000012">
    <property type="protein sequence ID" value="HIZ09307.1"/>
    <property type="molecule type" value="Genomic_DNA"/>
</dbReference>
<proteinExistence type="predicted"/>
<dbReference type="Proteomes" id="UP000824025">
    <property type="component" value="Unassembled WGS sequence"/>
</dbReference>
<dbReference type="GO" id="GO:0004190">
    <property type="term" value="F:aspartic-type endopeptidase activity"/>
    <property type="evidence" value="ECO:0007669"/>
    <property type="project" value="InterPro"/>
</dbReference>
<dbReference type="GO" id="GO:0030436">
    <property type="term" value="P:asexual sporulation"/>
    <property type="evidence" value="ECO:0007669"/>
    <property type="project" value="InterPro"/>
</dbReference>
<evidence type="ECO:0000256" key="1">
    <source>
        <dbReference type="SAM" id="Phobius"/>
    </source>
</evidence>
<evidence type="ECO:0000313" key="3">
    <source>
        <dbReference type="Proteomes" id="UP000824025"/>
    </source>
</evidence>
<feature type="transmembrane region" description="Helical" evidence="1">
    <location>
        <begin position="36"/>
        <end position="53"/>
    </location>
</feature>